<feature type="compositionally biased region" description="Gly residues" evidence="1">
    <location>
        <begin position="92"/>
        <end position="102"/>
    </location>
</feature>
<organism evidence="2 3">
    <name type="scientific">Cucurbita argyrosperma subsp. sororia</name>
    <dbReference type="NCBI Taxonomy" id="37648"/>
    <lineage>
        <taxon>Eukaryota</taxon>
        <taxon>Viridiplantae</taxon>
        <taxon>Streptophyta</taxon>
        <taxon>Embryophyta</taxon>
        <taxon>Tracheophyta</taxon>
        <taxon>Spermatophyta</taxon>
        <taxon>Magnoliopsida</taxon>
        <taxon>eudicotyledons</taxon>
        <taxon>Gunneridae</taxon>
        <taxon>Pentapetalae</taxon>
        <taxon>rosids</taxon>
        <taxon>fabids</taxon>
        <taxon>Cucurbitales</taxon>
        <taxon>Cucurbitaceae</taxon>
        <taxon>Cucurbiteae</taxon>
        <taxon>Cucurbita</taxon>
    </lineage>
</organism>
<protein>
    <submittedName>
        <fullName evidence="2">Uncharacterized protein</fullName>
    </submittedName>
</protein>
<feature type="compositionally biased region" description="Basic and acidic residues" evidence="1">
    <location>
        <begin position="125"/>
        <end position="137"/>
    </location>
</feature>
<name>A0AAV6MX61_9ROSI</name>
<feature type="non-terminal residue" evidence="2">
    <location>
        <position position="1"/>
    </location>
</feature>
<keyword evidence="3" id="KW-1185">Reference proteome</keyword>
<reference evidence="2 3" key="1">
    <citation type="journal article" date="2021" name="Hortic Res">
        <title>The domestication of Cucurbita argyrosperma as revealed by the genome of its wild relative.</title>
        <authorList>
            <person name="Barrera-Redondo J."/>
            <person name="Sanchez-de la Vega G."/>
            <person name="Aguirre-Liguori J.A."/>
            <person name="Castellanos-Morales G."/>
            <person name="Gutierrez-Guerrero Y.T."/>
            <person name="Aguirre-Dugua X."/>
            <person name="Aguirre-Planter E."/>
            <person name="Tenaillon M.I."/>
            <person name="Lira-Saade R."/>
            <person name="Eguiarte L.E."/>
        </authorList>
    </citation>
    <scope>NUCLEOTIDE SEQUENCE [LARGE SCALE GENOMIC DNA]</scope>
    <source>
        <strain evidence="2">JBR-2021</strain>
    </source>
</reference>
<dbReference type="EMBL" id="JAGKQH010000011">
    <property type="protein sequence ID" value="KAG6588614.1"/>
    <property type="molecule type" value="Genomic_DNA"/>
</dbReference>
<evidence type="ECO:0000313" key="3">
    <source>
        <dbReference type="Proteomes" id="UP000685013"/>
    </source>
</evidence>
<gene>
    <name evidence="2" type="ORF">SDJN03_17179</name>
</gene>
<accession>A0AAV6MX61</accession>
<dbReference type="AlphaFoldDB" id="A0AAV6MX61"/>
<feature type="compositionally biased region" description="Basic and acidic residues" evidence="1">
    <location>
        <begin position="106"/>
        <end position="118"/>
    </location>
</feature>
<evidence type="ECO:0000313" key="2">
    <source>
        <dbReference type="EMBL" id="KAG6588614.1"/>
    </source>
</evidence>
<comment type="caution">
    <text evidence="2">The sequence shown here is derived from an EMBL/GenBank/DDBJ whole genome shotgun (WGS) entry which is preliminary data.</text>
</comment>
<evidence type="ECO:0000256" key="1">
    <source>
        <dbReference type="SAM" id="MobiDB-lite"/>
    </source>
</evidence>
<dbReference type="Proteomes" id="UP000685013">
    <property type="component" value="Chromosome 11"/>
</dbReference>
<sequence>MVGGGESGVFEDSRTVEHYTVDAGGLLEEVDADGRDQDMADRRCWAEEEILPDVFAATAAFGEMDDVVGAMGRDSGSLFDVGEAELGFVRGVGGTKENGSGVGEAALHDEPARRFGHEENDENEESRGEDADSEHESPSQVSG</sequence>
<proteinExistence type="predicted"/>
<feature type="region of interest" description="Disordered" evidence="1">
    <location>
        <begin position="92"/>
        <end position="143"/>
    </location>
</feature>